<dbReference type="InterPro" id="IPR023246">
    <property type="entry name" value="AUTS2"/>
</dbReference>
<feature type="compositionally biased region" description="Basic residues" evidence="2">
    <location>
        <begin position="216"/>
        <end position="226"/>
    </location>
</feature>
<dbReference type="PANTHER" id="PTHR14429:SF5">
    <property type="entry name" value="AUTISM SUSCEPTIBILITY GENE 2 PROTEIN"/>
    <property type="match status" value="1"/>
</dbReference>
<evidence type="ECO:0000313" key="4">
    <source>
        <dbReference type="Proteomes" id="UP000314294"/>
    </source>
</evidence>
<dbReference type="EMBL" id="SRLO01000088">
    <property type="protein sequence ID" value="TNN76992.1"/>
    <property type="molecule type" value="Genomic_DNA"/>
</dbReference>
<proteinExistence type="predicted"/>
<feature type="region of interest" description="Disordered" evidence="2">
    <location>
        <begin position="151"/>
        <end position="233"/>
    </location>
</feature>
<comment type="caution">
    <text evidence="3">The sequence shown here is derived from an EMBL/GenBank/DDBJ whole genome shotgun (WGS) entry which is preliminary data.</text>
</comment>
<dbReference type="Proteomes" id="UP000314294">
    <property type="component" value="Unassembled WGS sequence"/>
</dbReference>
<reference evidence="3 4" key="1">
    <citation type="submission" date="2019-03" db="EMBL/GenBank/DDBJ databases">
        <title>First draft genome of Liparis tanakae, snailfish: a comprehensive survey of snailfish specific genes.</title>
        <authorList>
            <person name="Kim W."/>
            <person name="Song I."/>
            <person name="Jeong J.-H."/>
            <person name="Kim D."/>
            <person name="Kim S."/>
            <person name="Ryu S."/>
            <person name="Song J.Y."/>
            <person name="Lee S.K."/>
        </authorList>
    </citation>
    <scope>NUCLEOTIDE SEQUENCE [LARGE SCALE GENOMIC DNA]</scope>
    <source>
        <tissue evidence="3">Muscle</tissue>
    </source>
</reference>
<sequence length="395" mass="44177">MLPPLTCNSASCPGAHREPTPLLEAQAVLLAPLMRREAQKQDHMAYCETLLHGFHRPVQSVLRMTTEDLSRNCSCIVSRSNLLRCIGADAAMLMILTAIGFLQHLEGAVVLYGGWKPQSAWKMKLREPEQEAVPVQRCCCGLDWITESEISTDSTGRQKRTIMDGPRSSGLRKKRKSRSVRDRDRRSNGIKNNHVKGSVFRFSDSEREGDKEPPSPRHRPPRRKRKESTSAEEDIIDGFSITGFVTLEALEVPNTDTLNSLVNRSNGQRCVRVNPAQTNGSTDKQSQTVGCRSTSSAVFSRGPSGGQDLDKSFVLHDINPQRQFKSVRKKAIFELMEDSVNVMMVFMSSQLEYDRITVAAGAWSYPMSGSPLEQLTALFVSELQNSVFFMKRNVL</sequence>
<name>A0A4Z2II43_9TELE</name>
<feature type="compositionally biased region" description="Basic and acidic residues" evidence="2">
    <location>
        <begin position="203"/>
        <end position="215"/>
    </location>
</feature>
<evidence type="ECO:0000313" key="3">
    <source>
        <dbReference type="EMBL" id="TNN76992.1"/>
    </source>
</evidence>
<dbReference type="OrthoDB" id="8956820at2759"/>
<evidence type="ECO:0000256" key="2">
    <source>
        <dbReference type="SAM" id="MobiDB-lite"/>
    </source>
</evidence>
<dbReference type="PANTHER" id="PTHR14429">
    <property type="entry name" value="FIBROSIN FAMILY MEMBER"/>
    <property type="match status" value="1"/>
</dbReference>
<evidence type="ECO:0000256" key="1">
    <source>
        <dbReference type="ARBA" id="ARBA00022553"/>
    </source>
</evidence>
<organism evidence="3 4">
    <name type="scientific">Liparis tanakae</name>
    <name type="common">Tanaka's snailfish</name>
    <dbReference type="NCBI Taxonomy" id="230148"/>
    <lineage>
        <taxon>Eukaryota</taxon>
        <taxon>Metazoa</taxon>
        <taxon>Chordata</taxon>
        <taxon>Craniata</taxon>
        <taxon>Vertebrata</taxon>
        <taxon>Euteleostomi</taxon>
        <taxon>Actinopterygii</taxon>
        <taxon>Neopterygii</taxon>
        <taxon>Teleostei</taxon>
        <taxon>Neoteleostei</taxon>
        <taxon>Acanthomorphata</taxon>
        <taxon>Eupercaria</taxon>
        <taxon>Perciformes</taxon>
        <taxon>Cottioidei</taxon>
        <taxon>Cottales</taxon>
        <taxon>Liparidae</taxon>
        <taxon>Liparis</taxon>
    </lineage>
</organism>
<protein>
    <submittedName>
        <fullName evidence="3">Uncharacterized protein</fullName>
    </submittedName>
</protein>
<dbReference type="AlphaFoldDB" id="A0A4Z2II43"/>
<keyword evidence="4" id="KW-1185">Reference proteome</keyword>
<keyword evidence="1" id="KW-0597">Phosphoprotein</keyword>
<gene>
    <name evidence="3" type="ORF">EYF80_012838</name>
</gene>
<accession>A0A4Z2II43</accession>